<keyword evidence="4" id="KW-1185">Reference proteome</keyword>
<proteinExistence type="predicted"/>
<feature type="region of interest" description="Disordered" evidence="2">
    <location>
        <begin position="553"/>
        <end position="591"/>
    </location>
</feature>
<dbReference type="AlphaFoldDB" id="A0A078AC46"/>
<dbReference type="Proteomes" id="UP000039865">
    <property type="component" value="Unassembled WGS sequence"/>
</dbReference>
<feature type="region of interest" description="Disordered" evidence="2">
    <location>
        <begin position="1"/>
        <end position="27"/>
    </location>
</feature>
<feature type="compositionally biased region" description="Polar residues" evidence="2">
    <location>
        <begin position="553"/>
        <end position="564"/>
    </location>
</feature>
<feature type="coiled-coil region" evidence="1">
    <location>
        <begin position="377"/>
        <end position="427"/>
    </location>
</feature>
<evidence type="ECO:0000313" key="4">
    <source>
        <dbReference type="Proteomes" id="UP000039865"/>
    </source>
</evidence>
<gene>
    <name evidence="3" type="primary">Contig9098.g9731</name>
    <name evidence="3" type="ORF">STYLEM_8847</name>
</gene>
<accession>A0A078AC46</accession>
<name>A0A078AC46_STYLE</name>
<reference evidence="3 4" key="1">
    <citation type="submission" date="2014-06" db="EMBL/GenBank/DDBJ databases">
        <authorList>
            <person name="Swart Estienne"/>
        </authorList>
    </citation>
    <scope>NUCLEOTIDE SEQUENCE [LARGE SCALE GENOMIC DNA]</scope>
    <source>
        <strain evidence="3 4">130c</strain>
    </source>
</reference>
<protein>
    <submittedName>
        <fullName evidence="3">Uncharacterized protein</fullName>
    </submittedName>
</protein>
<evidence type="ECO:0000256" key="2">
    <source>
        <dbReference type="SAM" id="MobiDB-lite"/>
    </source>
</evidence>
<dbReference type="InParanoid" id="A0A078AC46"/>
<evidence type="ECO:0000313" key="3">
    <source>
        <dbReference type="EMBL" id="CDW79855.1"/>
    </source>
</evidence>
<dbReference type="OrthoDB" id="10660716at2759"/>
<sequence length="928" mass="107810">MEQMLLEKITPRDELASNSLQEHSKTTDLRSNYNTKNISKLDNFFIPMELSDYLLTSNLGTDQSEKDINKLMHQTLINVANRLNHHQQVHYDILEVLNSELKTRPTFRQTIENFRMNIPRIKEARLQERDDLMMGRTPLADDNIVKVVSDRYFSKDENYLAIDGQRSKDPNLCELYVDTHYIDYMLGNLNQESQFLFEDLNRKVNDNTSNIVKLLDSHDREYKWIQAQMFKTIRQSTKTNNLLTRTLLNKFAYTKKKILYAEWKRMVVNKRHEQHQLKRMVAIFSKYHQAKALGRIKNNIRKEKVIKDRSKLEGVFLMLDELKIHLKKFDKALERMFKEKSDRTEFEMLKQSVDQNRAKTIFNDMKELFDTYMVQFKDQLENEKAKMREAFQYMLSETEEKCDRKDLRSFQLRIDKLEQSISNMQLENCKLKEKISTDRIEFNMNRCFDELGFSKQKIDFLEQDNEDIRSKVDYFIHLVQNSQIQMGQNQDRNTNSSEQYALVPIQTHNSQFRTIHARSNDINRGKRRQQSMDDLQEQVLNLQSAKTSANNLYSQNHTIGNPNDQRPHTSWGGSGRISSSSRPKTKEFTLRQNQNYSNVSTNYRDIHSAKNRRASSNIDTSNLNQSGQNMSGANFFITATPLQVNNIEVSTAANTVTGKNGMPSSSKQFKLREIQTGTSLNNAGNGNSSANVVGNGLNNGNVLNNSGYGILQKNTSKQITTIKIQPPTVEQEGKSEDHTPNQIAIYQPDKLHQYLHSNTMENNLKPNVQNLELDFNFSNTNPDPSQEKDKLTYTLNPSMNKRIKSKKIEDLRKVAVNNMKKSLTMMNSAGGMQRPRQGAMIAQRSNSTKNEFIRDYESQQQQQQQPFEAPKSIVQAKKDQKYRRKMSGRPSFNAQNNLLSSDKLRSGFINDNTLLNTGQLFQEDNLFS</sequence>
<keyword evidence="1" id="KW-0175">Coiled coil</keyword>
<dbReference type="EMBL" id="CCKQ01008396">
    <property type="protein sequence ID" value="CDW79855.1"/>
    <property type="molecule type" value="Genomic_DNA"/>
</dbReference>
<organism evidence="3 4">
    <name type="scientific">Stylonychia lemnae</name>
    <name type="common">Ciliate</name>
    <dbReference type="NCBI Taxonomy" id="5949"/>
    <lineage>
        <taxon>Eukaryota</taxon>
        <taxon>Sar</taxon>
        <taxon>Alveolata</taxon>
        <taxon>Ciliophora</taxon>
        <taxon>Intramacronucleata</taxon>
        <taxon>Spirotrichea</taxon>
        <taxon>Stichotrichia</taxon>
        <taxon>Sporadotrichida</taxon>
        <taxon>Oxytrichidae</taxon>
        <taxon>Stylonychinae</taxon>
        <taxon>Stylonychia</taxon>
    </lineage>
</organism>
<evidence type="ECO:0000256" key="1">
    <source>
        <dbReference type="SAM" id="Coils"/>
    </source>
</evidence>